<keyword evidence="3" id="KW-0862">Zinc</keyword>
<dbReference type="PROSITE" id="PS00518">
    <property type="entry name" value="ZF_RING_1"/>
    <property type="match status" value="1"/>
</dbReference>
<evidence type="ECO:0000256" key="2">
    <source>
        <dbReference type="ARBA" id="ARBA00022771"/>
    </source>
</evidence>
<keyword evidence="1" id="KW-0479">Metal-binding</keyword>
<dbReference type="InterPro" id="IPR017907">
    <property type="entry name" value="Znf_RING_CS"/>
</dbReference>
<reference evidence="4 5" key="1">
    <citation type="submission" date="2012-10" db="EMBL/GenBank/DDBJ databases">
        <authorList>
            <person name="Zafar N."/>
            <person name="Inman J."/>
            <person name="Hall N."/>
            <person name="Lorenzi H."/>
            <person name="Caler E."/>
        </authorList>
    </citation>
    <scope>NUCLEOTIDE SEQUENCE [LARGE SCALE GENOMIC DNA]</scope>
    <source>
        <strain evidence="4 5">IP1</strain>
    </source>
</reference>
<dbReference type="VEuPathDB" id="AmoebaDB:EIN_470030"/>
<name>A0A0A1TUN3_ENTIV</name>
<organism evidence="4 5">
    <name type="scientific">Entamoeba invadens IP1</name>
    <dbReference type="NCBI Taxonomy" id="370355"/>
    <lineage>
        <taxon>Eukaryota</taxon>
        <taxon>Amoebozoa</taxon>
        <taxon>Evosea</taxon>
        <taxon>Archamoebae</taxon>
        <taxon>Mastigamoebida</taxon>
        <taxon>Entamoebidae</taxon>
        <taxon>Entamoeba</taxon>
    </lineage>
</organism>
<dbReference type="OrthoDB" id="5963at2759"/>
<dbReference type="KEGG" id="eiv:EIN_470030"/>
<evidence type="ECO:0000313" key="5">
    <source>
        <dbReference type="Proteomes" id="UP000014680"/>
    </source>
</evidence>
<evidence type="ECO:0000256" key="1">
    <source>
        <dbReference type="ARBA" id="ARBA00022723"/>
    </source>
</evidence>
<proteinExistence type="predicted"/>
<dbReference type="GeneID" id="14882659"/>
<keyword evidence="5" id="KW-1185">Reference proteome</keyword>
<evidence type="ECO:0000256" key="3">
    <source>
        <dbReference type="ARBA" id="ARBA00022833"/>
    </source>
</evidence>
<dbReference type="RefSeq" id="XP_004183115.1">
    <property type="nucleotide sequence ID" value="XM_004183067.1"/>
</dbReference>
<dbReference type="Proteomes" id="UP000014680">
    <property type="component" value="Unassembled WGS sequence"/>
</dbReference>
<sequence length="225" mass="26493">MTFSYEVQDPKTLRQIPDQYRKCFECDKTRIDELRRSTLCCHVLCQACLNTKHDKFPCGRCGETLTKNDFVPYKRDDLLVKKDKRGDLPKSVKDLERNDFEDTPTYNNFLENVEKLNELMKTSSDKTKYKDLYDLIASKKTHKAKEQKTRARINLEAITTHKQKKQEATARVPTIGDLVQKGEVAQKNELIKEQRRKVDEQTKRVYGYDPTCVNKKKVYQALNWF</sequence>
<keyword evidence="2" id="KW-0863">Zinc-finger</keyword>
<dbReference type="OMA" id="ECDKTRI"/>
<dbReference type="AlphaFoldDB" id="A0A0A1TUN3"/>
<evidence type="ECO:0008006" key="6">
    <source>
        <dbReference type="Google" id="ProtNLM"/>
    </source>
</evidence>
<protein>
    <recommendedName>
        <fullName evidence="6">RING-type domain-containing protein</fullName>
    </recommendedName>
</protein>
<accession>A0A0A1TUN3</accession>
<dbReference type="EMBL" id="KB207240">
    <property type="protein sequence ID" value="ELP83769.1"/>
    <property type="molecule type" value="Genomic_DNA"/>
</dbReference>
<dbReference type="GO" id="GO:0008270">
    <property type="term" value="F:zinc ion binding"/>
    <property type="evidence" value="ECO:0007669"/>
    <property type="project" value="UniProtKB-KW"/>
</dbReference>
<gene>
    <name evidence="4" type="ORF">EIN_470030</name>
</gene>
<evidence type="ECO:0000313" key="4">
    <source>
        <dbReference type="EMBL" id="ELP83769.1"/>
    </source>
</evidence>